<evidence type="ECO:0000313" key="2">
    <source>
        <dbReference type="Proteomes" id="UP001596380"/>
    </source>
</evidence>
<gene>
    <name evidence="1" type="ORF">ACFQKB_19115</name>
</gene>
<dbReference type="EMBL" id="JBHSXS010000010">
    <property type="protein sequence ID" value="MFC6881872.1"/>
    <property type="molecule type" value="Genomic_DNA"/>
</dbReference>
<keyword evidence="2" id="KW-1185">Reference proteome</keyword>
<proteinExistence type="predicted"/>
<evidence type="ECO:0000313" key="1">
    <source>
        <dbReference type="EMBL" id="MFC6881872.1"/>
    </source>
</evidence>
<protein>
    <submittedName>
        <fullName evidence="1">Uncharacterized protein</fullName>
    </submittedName>
</protein>
<reference evidence="2" key="1">
    <citation type="journal article" date="2019" name="Int. J. Syst. Evol. Microbiol.">
        <title>The Global Catalogue of Microorganisms (GCM) 10K type strain sequencing project: providing services to taxonomists for standard genome sequencing and annotation.</title>
        <authorList>
            <consortium name="The Broad Institute Genomics Platform"/>
            <consortium name="The Broad Institute Genome Sequencing Center for Infectious Disease"/>
            <person name="Wu L."/>
            <person name="Ma J."/>
        </authorList>
    </citation>
    <scope>NUCLEOTIDE SEQUENCE [LARGE SCALE GENOMIC DNA]</scope>
    <source>
        <strain evidence="2">JCM 3369</strain>
    </source>
</reference>
<dbReference type="Proteomes" id="UP001596380">
    <property type="component" value="Unassembled WGS sequence"/>
</dbReference>
<dbReference type="RefSeq" id="WP_160823546.1">
    <property type="nucleotide sequence ID" value="NZ_JBHSXE010000001.1"/>
</dbReference>
<name>A0ABW2CJV4_9ACTN</name>
<sequence>MPRGAGPHSVRQQTISGRHLSTQTIRAFLRTTVRQTADRTRTAAEFFNELEKTGLLVRQRFSIKLPGQITGYAVTLPDHLGPDRQTIWYAGGRLAPDLAWTRLCEHWHTGAPNPNPHSSLTSEERQAFYDAAAHAAHAAAHATAEIRRCTVTNPYQARDACWAAADTLRAAGEATNNRHLHRATDAYDRATRPPHGQIPTPTPTGNILRTTAGSGAIQAAELKLLYNVMVAQASRYWSRG</sequence>
<comment type="caution">
    <text evidence="1">The sequence shown here is derived from an EMBL/GenBank/DDBJ whole genome shotgun (WGS) entry which is preliminary data.</text>
</comment>
<accession>A0ABW2CJV4</accession>
<organism evidence="1 2">
    <name type="scientific">Actinomadura yumaensis</name>
    <dbReference type="NCBI Taxonomy" id="111807"/>
    <lineage>
        <taxon>Bacteria</taxon>
        <taxon>Bacillati</taxon>
        <taxon>Actinomycetota</taxon>
        <taxon>Actinomycetes</taxon>
        <taxon>Streptosporangiales</taxon>
        <taxon>Thermomonosporaceae</taxon>
        <taxon>Actinomadura</taxon>
    </lineage>
</organism>